<comment type="similarity">
    <text evidence="1">Belongs to the Clp1 family. NOL9/GRC3 subfamily.</text>
</comment>
<sequence>MIYYGQPSCESDMDRYLESLKFLWRRRSQSRETPVIINTMGWVKGQPQSQPLGKKKKAWLNDVKDNRDLTLLLWPPTGFGFQLLVDMIRFFPVSHVVQLEHSGVAQSPALTPEFLRTAQGYQTHPPAQTALDEFTDHHNPPRSYTHLTVQSEFQGVARQGTSKHQRSNEHRELSLLAYLSQLQSADLGPVRPLHSLTPYQVPFTAVALGVVHCDVAPSHMFYAANGSLVGLCCLAEKVNSSRGGPVLLSQAPICPCVGFGVLRGIDKERGLYFLLTPVDPSILRNVNCLLLGAISLPSCILTSQVRTPTFVLFSLGQEVKRSLFQPGFDGETPYLTTDYSFDLSGAGKL</sequence>
<dbReference type="Gene3D" id="3.40.50.300">
    <property type="entry name" value="P-loop containing nucleotide triphosphate hydrolases"/>
    <property type="match status" value="1"/>
</dbReference>
<dbReference type="EMBL" id="CAAE01014729">
    <property type="protein sequence ID" value="CAG03854.1"/>
    <property type="molecule type" value="Genomic_DNA"/>
</dbReference>
<organism evidence="4">
    <name type="scientific">Tetraodon nigroviridis</name>
    <name type="common">Spotted green pufferfish</name>
    <name type="synonym">Chelonodon nigroviridis</name>
    <dbReference type="NCBI Taxonomy" id="99883"/>
    <lineage>
        <taxon>Eukaryota</taxon>
        <taxon>Metazoa</taxon>
        <taxon>Chordata</taxon>
        <taxon>Craniata</taxon>
        <taxon>Vertebrata</taxon>
        <taxon>Euteleostomi</taxon>
        <taxon>Actinopterygii</taxon>
        <taxon>Neopterygii</taxon>
        <taxon>Teleostei</taxon>
        <taxon>Neoteleostei</taxon>
        <taxon>Acanthomorphata</taxon>
        <taxon>Eupercaria</taxon>
        <taxon>Tetraodontiformes</taxon>
        <taxon>Tetradontoidea</taxon>
        <taxon>Tetraodontidae</taxon>
        <taxon>Tetraodon</taxon>
    </lineage>
</organism>
<gene>
    <name evidence="4" type="ORF">GSTENG00023407001</name>
</gene>
<evidence type="ECO:0000313" key="4">
    <source>
        <dbReference type="EMBL" id="CAG03854.1"/>
    </source>
</evidence>
<evidence type="ECO:0000259" key="3">
    <source>
        <dbReference type="Pfam" id="PF25467"/>
    </source>
</evidence>
<dbReference type="KEGG" id="tng:GSTEN00023407G001"/>
<protein>
    <submittedName>
        <fullName evidence="4">(spotted green pufferfish) hypothetical protein</fullName>
    </submittedName>
</protein>
<reference evidence="4" key="1">
    <citation type="journal article" date="2004" name="Nature">
        <title>Genome duplication in the teleost fish Tetraodon nigroviridis reveals the early vertebrate proto-karyotype.</title>
        <authorList>
            <person name="Jaillon O."/>
            <person name="Aury J.-M."/>
            <person name="Brunet F."/>
            <person name="Petit J.-L."/>
            <person name="Stange-Thomann N."/>
            <person name="Mauceli E."/>
            <person name="Bouneau L."/>
            <person name="Fischer C."/>
            <person name="Ozouf-Costaz C."/>
            <person name="Bernot A."/>
            <person name="Nicaud S."/>
            <person name="Jaffe D."/>
            <person name="Fisher S."/>
            <person name="Lutfalla G."/>
            <person name="Dossat C."/>
            <person name="Segurens B."/>
            <person name="Dasilva C."/>
            <person name="Salanoubat M."/>
            <person name="Levy M."/>
            <person name="Boudet N."/>
            <person name="Castellano S."/>
            <person name="Anthouard V."/>
            <person name="Jubin C."/>
            <person name="Castelli V."/>
            <person name="Katinka M."/>
            <person name="Vacherie B."/>
            <person name="Biemont C."/>
            <person name="Skalli Z."/>
            <person name="Cattolico L."/>
            <person name="Poulain J."/>
            <person name="De Berardinis V."/>
            <person name="Cruaud C."/>
            <person name="Duprat S."/>
            <person name="Brottier P."/>
            <person name="Coutanceau J.-P."/>
            <person name="Gouzy J."/>
            <person name="Parra G."/>
            <person name="Lardier G."/>
            <person name="Chapple C."/>
            <person name="McKernan K.J."/>
            <person name="McEwan P."/>
            <person name="Bosak S."/>
            <person name="Kellis M."/>
            <person name="Volff J.-N."/>
            <person name="Guigo R."/>
            <person name="Zody M.C."/>
            <person name="Mesirov J."/>
            <person name="Lindblad-Toh K."/>
            <person name="Birren B."/>
            <person name="Nusbaum C."/>
            <person name="Kahn D."/>
            <person name="Robinson-Rechavi M."/>
            <person name="Laudet V."/>
            <person name="Schachter V."/>
            <person name="Quetier F."/>
            <person name="Saurin W."/>
            <person name="Scarpelli C."/>
            <person name="Wincker P."/>
            <person name="Lander E.S."/>
            <person name="Weissenbach J."/>
            <person name="Roest Crollius H."/>
        </authorList>
    </citation>
    <scope>NUCLEOTIDE SEQUENCE [LARGE SCALE GENOMIC DNA]</scope>
</reference>
<dbReference type="OrthoDB" id="2405412at2759"/>
<name>Q4S678_TETNG</name>
<feature type="domain" description="NOL9 C-terminal" evidence="3">
    <location>
        <begin position="195"/>
        <end position="297"/>
    </location>
</feature>
<dbReference type="GO" id="GO:0000448">
    <property type="term" value="P:cleavage in ITS2 between 5.8S rRNA and LSU-rRNA of tricistronic rRNA transcript (SSU-rRNA, 5.8S rRNA, LSU-rRNA)"/>
    <property type="evidence" value="ECO:0007669"/>
    <property type="project" value="TreeGrafter"/>
</dbReference>
<proteinExistence type="inferred from homology"/>
<dbReference type="InterPro" id="IPR057570">
    <property type="entry name" value="NOL9_C"/>
</dbReference>
<dbReference type="AlphaFoldDB" id="Q4S678"/>
<dbReference type="InterPro" id="IPR045116">
    <property type="entry name" value="Clp1/Grc3"/>
</dbReference>
<evidence type="ECO:0000256" key="2">
    <source>
        <dbReference type="ARBA" id="ARBA00023242"/>
    </source>
</evidence>
<dbReference type="PANTHER" id="PTHR12755:SF3">
    <property type="entry name" value="POLYNUCLEOTIDE 5'-HYDROXYL-KINASE NOL9"/>
    <property type="match status" value="1"/>
</dbReference>
<dbReference type="Pfam" id="PF25467">
    <property type="entry name" value="NOL9_C"/>
    <property type="match status" value="1"/>
</dbReference>
<evidence type="ECO:0000256" key="1">
    <source>
        <dbReference type="ARBA" id="ARBA00011003"/>
    </source>
</evidence>
<dbReference type="PANTHER" id="PTHR12755">
    <property type="entry name" value="CLEAVAGE/POLYADENYLATION FACTOR IA SUBUNIT CLP1P"/>
    <property type="match status" value="1"/>
</dbReference>
<accession>Q4S678</accession>
<dbReference type="GO" id="GO:0005634">
    <property type="term" value="C:nucleus"/>
    <property type="evidence" value="ECO:0007669"/>
    <property type="project" value="TreeGrafter"/>
</dbReference>
<dbReference type="InterPro" id="IPR027417">
    <property type="entry name" value="P-loop_NTPase"/>
</dbReference>
<comment type="caution">
    <text evidence="4">The sequence shown here is derived from an EMBL/GenBank/DDBJ whole genome shotgun (WGS) entry which is preliminary data.</text>
</comment>
<feature type="non-terminal residue" evidence="4">
    <location>
        <position position="349"/>
    </location>
</feature>
<keyword evidence="2" id="KW-0539">Nucleus</keyword>
<reference evidence="4" key="2">
    <citation type="submission" date="2004-02" db="EMBL/GenBank/DDBJ databases">
        <authorList>
            <consortium name="Genoscope"/>
            <consortium name="Whitehead Institute Centre for Genome Research"/>
        </authorList>
    </citation>
    <scope>NUCLEOTIDE SEQUENCE</scope>
</reference>
<dbReference type="GO" id="GO:0051731">
    <property type="term" value="F:polynucleotide 5'-hydroxyl-kinase activity"/>
    <property type="evidence" value="ECO:0007669"/>
    <property type="project" value="InterPro"/>
</dbReference>